<evidence type="ECO:0000313" key="2">
    <source>
        <dbReference type="EMBL" id="MED6162846.1"/>
    </source>
</evidence>
<dbReference type="PANTHER" id="PTHR11802:SF350">
    <property type="entry name" value="CARBOXYPEPTIDASE"/>
    <property type="match status" value="1"/>
</dbReference>
<dbReference type="PANTHER" id="PTHR11802">
    <property type="entry name" value="SERINE PROTEASE FAMILY S10 SERINE CARBOXYPEPTIDASE"/>
    <property type="match status" value="1"/>
</dbReference>
<dbReference type="Proteomes" id="UP001341840">
    <property type="component" value="Unassembled WGS sequence"/>
</dbReference>
<dbReference type="InterPro" id="IPR029058">
    <property type="entry name" value="AB_hydrolase_fold"/>
</dbReference>
<dbReference type="PRINTS" id="PR00724">
    <property type="entry name" value="CRBOXYPTASEC"/>
</dbReference>
<evidence type="ECO:0000313" key="3">
    <source>
        <dbReference type="Proteomes" id="UP001341840"/>
    </source>
</evidence>
<evidence type="ECO:0000256" key="1">
    <source>
        <dbReference type="ARBA" id="ARBA00009431"/>
    </source>
</evidence>
<protein>
    <submittedName>
        <fullName evidence="2">Uncharacterized protein</fullName>
    </submittedName>
</protein>
<reference evidence="2 3" key="1">
    <citation type="journal article" date="2023" name="Plants (Basel)">
        <title>Bridging the Gap: Combining Genomics and Transcriptomics Approaches to Understand Stylosanthes scabra, an Orphan Legume from the Brazilian Caatinga.</title>
        <authorList>
            <person name="Ferreira-Neto J.R.C."/>
            <person name="da Silva M.D."/>
            <person name="Binneck E."/>
            <person name="de Melo N.F."/>
            <person name="da Silva R.H."/>
            <person name="de Melo A.L.T.M."/>
            <person name="Pandolfi V."/>
            <person name="Bustamante F.O."/>
            <person name="Brasileiro-Vidal A.C."/>
            <person name="Benko-Iseppon A.M."/>
        </authorList>
    </citation>
    <scope>NUCLEOTIDE SEQUENCE [LARGE SCALE GENOMIC DNA]</scope>
    <source>
        <tissue evidence="2">Leaves</tissue>
    </source>
</reference>
<keyword evidence="3" id="KW-1185">Reference proteome</keyword>
<dbReference type="Pfam" id="PF00450">
    <property type="entry name" value="Peptidase_S10"/>
    <property type="match status" value="1"/>
</dbReference>
<dbReference type="SUPFAM" id="SSF53474">
    <property type="entry name" value="alpha/beta-Hydrolases"/>
    <property type="match status" value="1"/>
</dbReference>
<organism evidence="2 3">
    <name type="scientific">Stylosanthes scabra</name>
    <dbReference type="NCBI Taxonomy" id="79078"/>
    <lineage>
        <taxon>Eukaryota</taxon>
        <taxon>Viridiplantae</taxon>
        <taxon>Streptophyta</taxon>
        <taxon>Embryophyta</taxon>
        <taxon>Tracheophyta</taxon>
        <taxon>Spermatophyta</taxon>
        <taxon>Magnoliopsida</taxon>
        <taxon>eudicotyledons</taxon>
        <taxon>Gunneridae</taxon>
        <taxon>Pentapetalae</taxon>
        <taxon>rosids</taxon>
        <taxon>fabids</taxon>
        <taxon>Fabales</taxon>
        <taxon>Fabaceae</taxon>
        <taxon>Papilionoideae</taxon>
        <taxon>50 kb inversion clade</taxon>
        <taxon>dalbergioids sensu lato</taxon>
        <taxon>Dalbergieae</taxon>
        <taxon>Pterocarpus clade</taxon>
        <taxon>Stylosanthes</taxon>
    </lineage>
</organism>
<comment type="caution">
    <text evidence="2">The sequence shown here is derived from an EMBL/GenBank/DDBJ whole genome shotgun (WGS) entry which is preliminary data.</text>
</comment>
<gene>
    <name evidence="2" type="ORF">PIB30_074320</name>
</gene>
<accession>A0ABU6UP09</accession>
<comment type="similarity">
    <text evidence="1">Belongs to the peptidase S10 family.</text>
</comment>
<dbReference type="Gene3D" id="3.40.50.1820">
    <property type="entry name" value="alpha/beta hydrolase"/>
    <property type="match status" value="1"/>
</dbReference>
<name>A0ABU6UP09_9FABA</name>
<dbReference type="InterPro" id="IPR001563">
    <property type="entry name" value="Peptidase_S10"/>
</dbReference>
<sequence>MVFAGKISDATSLVRLTGWLDSVVLLYAADDRIVPNWYCDKELVWNEFGWDKASNILFVDQPIGTSFNYTSYDSDTDIRHDEVSVGRDLYDFLQSYAGHYIPALASRVYQGNKAKEGIPINLKVVQLFSCLDKISYIEWALDFEHILQPGWTCKIDEGIAYARWSLDSCHILVRFPVHVLMCSDQSMLPRKFLSRELGNLHKE</sequence>
<dbReference type="EMBL" id="JASCZI010121750">
    <property type="protein sequence ID" value="MED6162846.1"/>
    <property type="molecule type" value="Genomic_DNA"/>
</dbReference>
<proteinExistence type="inferred from homology"/>